<sequence length="110" mass="12667">MKVSVLPLLAALVLSILLLLILGWNKLIQKPFEEGDERGLKLVQSILRPIMLRRTKFSTDREGRPILILPQADVQVIYCELTEAEKISMKLYLEDPRFIILIDFAYCVIL</sequence>
<reference evidence="1 2" key="1">
    <citation type="journal article" date="2022" name="Plant J.">
        <title>Chromosome-level genome of Camellia lanceoleosa provides a valuable resource for understanding genome evolution and self-incompatibility.</title>
        <authorList>
            <person name="Gong W."/>
            <person name="Xiao S."/>
            <person name="Wang L."/>
            <person name="Liao Z."/>
            <person name="Chang Y."/>
            <person name="Mo W."/>
            <person name="Hu G."/>
            <person name="Li W."/>
            <person name="Zhao G."/>
            <person name="Zhu H."/>
            <person name="Hu X."/>
            <person name="Ji K."/>
            <person name="Xiang X."/>
            <person name="Song Q."/>
            <person name="Yuan D."/>
            <person name="Jin S."/>
            <person name="Zhang L."/>
        </authorList>
    </citation>
    <scope>NUCLEOTIDE SEQUENCE [LARGE SCALE GENOMIC DNA]</scope>
    <source>
        <strain evidence="1">SQ_2022a</strain>
    </source>
</reference>
<keyword evidence="2" id="KW-1185">Reference proteome</keyword>
<gene>
    <name evidence="1" type="ORF">LOK49_LG14G00399</name>
</gene>
<comment type="caution">
    <text evidence="1">The sequence shown here is derived from an EMBL/GenBank/DDBJ whole genome shotgun (WGS) entry which is preliminary data.</text>
</comment>
<organism evidence="1 2">
    <name type="scientific">Camellia lanceoleosa</name>
    <dbReference type="NCBI Taxonomy" id="1840588"/>
    <lineage>
        <taxon>Eukaryota</taxon>
        <taxon>Viridiplantae</taxon>
        <taxon>Streptophyta</taxon>
        <taxon>Embryophyta</taxon>
        <taxon>Tracheophyta</taxon>
        <taxon>Spermatophyta</taxon>
        <taxon>Magnoliopsida</taxon>
        <taxon>eudicotyledons</taxon>
        <taxon>Gunneridae</taxon>
        <taxon>Pentapetalae</taxon>
        <taxon>asterids</taxon>
        <taxon>Ericales</taxon>
        <taxon>Theaceae</taxon>
        <taxon>Camellia</taxon>
    </lineage>
</organism>
<protein>
    <submittedName>
        <fullName evidence="1">DNA repair protein RAD5A</fullName>
    </submittedName>
</protein>
<name>A0ACC0F9S8_9ERIC</name>
<evidence type="ECO:0000313" key="2">
    <source>
        <dbReference type="Proteomes" id="UP001060215"/>
    </source>
</evidence>
<dbReference type="EMBL" id="CM045772">
    <property type="protein sequence ID" value="KAI7985102.1"/>
    <property type="molecule type" value="Genomic_DNA"/>
</dbReference>
<accession>A0ACC0F9S8</accession>
<proteinExistence type="predicted"/>
<dbReference type="Proteomes" id="UP001060215">
    <property type="component" value="Chromosome 15"/>
</dbReference>
<evidence type="ECO:0000313" key="1">
    <source>
        <dbReference type="EMBL" id="KAI7985102.1"/>
    </source>
</evidence>